<dbReference type="OrthoDB" id="5239756at2759"/>
<name>A0A175WE76_9PEZI</name>
<sequence length="430" mass="46969">MQHDNDDWLAGHAGEELELQREINERILTFWNSAISKATADAERDILGDFDVRIRVWSHRIARITSKPIAAAEPARSVVPDIKGLMQDLFQSVMTQLQRKHDIHISPALLANIPDIGTDAGTIDVEPGRADHNMDGPSIEITVGGDDNSVTNKRPSHSESDTSSGSKRPRLDIGNQDVYSLLSDSEDAIDPSDEVEGRDYIFRHHAAGPGWFVIRCDGDSARSGVMHRFDEHPFFRKRATNHFARKSPKGKCHAEDVQGDYSPQEIMRKFGYRVVDNEGNNVSNEWAAASNERLATTKKKGGAKSKPKPGPKANNKGKNKVQTVPSQKPMEDIYGAPARRGDLYAPHVSSEAGPLRIESGSRAALSSTSTAAQVPTADMGDKTANNGNEDDSDPFADDDDLLGYPVVSDVWSATGAPSTRPASRARRDGE</sequence>
<organism evidence="2 3">
    <name type="scientific">Madurella mycetomatis</name>
    <dbReference type="NCBI Taxonomy" id="100816"/>
    <lineage>
        <taxon>Eukaryota</taxon>
        <taxon>Fungi</taxon>
        <taxon>Dikarya</taxon>
        <taxon>Ascomycota</taxon>
        <taxon>Pezizomycotina</taxon>
        <taxon>Sordariomycetes</taxon>
        <taxon>Sordariomycetidae</taxon>
        <taxon>Sordariales</taxon>
        <taxon>Sordariales incertae sedis</taxon>
        <taxon>Madurella</taxon>
    </lineage>
</organism>
<proteinExistence type="predicted"/>
<feature type="compositionally biased region" description="Acidic residues" evidence="1">
    <location>
        <begin position="388"/>
        <end position="401"/>
    </location>
</feature>
<dbReference type="EMBL" id="LCTW02000021">
    <property type="protein sequence ID" value="KXX82077.1"/>
    <property type="molecule type" value="Genomic_DNA"/>
</dbReference>
<dbReference type="VEuPathDB" id="FungiDB:MMYC01_201565"/>
<gene>
    <name evidence="2" type="ORF">MMYC01_201565</name>
</gene>
<evidence type="ECO:0000256" key="1">
    <source>
        <dbReference type="SAM" id="MobiDB-lite"/>
    </source>
</evidence>
<accession>A0A175WE76</accession>
<comment type="caution">
    <text evidence="2">The sequence shown here is derived from an EMBL/GenBank/DDBJ whole genome shotgun (WGS) entry which is preliminary data.</text>
</comment>
<feature type="compositionally biased region" description="Basic residues" evidence="1">
    <location>
        <begin position="296"/>
        <end position="319"/>
    </location>
</feature>
<evidence type="ECO:0000313" key="3">
    <source>
        <dbReference type="Proteomes" id="UP000078237"/>
    </source>
</evidence>
<feature type="region of interest" description="Disordered" evidence="1">
    <location>
        <begin position="127"/>
        <end position="173"/>
    </location>
</feature>
<keyword evidence="3" id="KW-1185">Reference proteome</keyword>
<evidence type="ECO:0000313" key="2">
    <source>
        <dbReference type="EMBL" id="KXX82077.1"/>
    </source>
</evidence>
<protein>
    <submittedName>
        <fullName evidence="2">Uncharacterized protein</fullName>
    </submittedName>
</protein>
<feature type="region of interest" description="Disordered" evidence="1">
    <location>
        <begin position="360"/>
        <end position="430"/>
    </location>
</feature>
<reference evidence="2 3" key="1">
    <citation type="journal article" date="2016" name="Genome Announc.">
        <title>Genome Sequence of Madurella mycetomatis mm55, Isolated from a Human Mycetoma Case in Sudan.</title>
        <authorList>
            <person name="Smit S."/>
            <person name="Derks M.F."/>
            <person name="Bervoets S."/>
            <person name="Fahal A."/>
            <person name="van Leeuwen W."/>
            <person name="van Belkum A."/>
            <person name="van de Sande W.W."/>
        </authorList>
    </citation>
    <scope>NUCLEOTIDE SEQUENCE [LARGE SCALE GENOMIC DNA]</scope>
    <source>
        <strain evidence="3">mm55</strain>
    </source>
</reference>
<feature type="region of interest" description="Disordered" evidence="1">
    <location>
        <begin position="292"/>
        <end position="334"/>
    </location>
</feature>
<dbReference type="Proteomes" id="UP000078237">
    <property type="component" value="Unassembled WGS sequence"/>
</dbReference>
<dbReference type="AlphaFoldDB" id="A0A175WE76"/>
<feature type="compositionally biased region" description="Low complexity" evidence="1">
    <location>
        <begin position="360"/>
        <end position="372"/>
    </location>
</feature>